<dbReference type="AlphaFoldDB" id="A0A835WTN5"/>
<dbReference type="SUPFAM" id="SSF52540">
    <property type="entry name" value="P-loop containing nucleoside triphosphate hydrolases"/>
    <property type="match status" value="1"/>
</dbReference>
<evidence type="ECO:0000313" key="5">
    <source>
        <dbReference type="Proteomes" id="UP000613740"/>
    </source>
</evidence>
<gene>
    <name evidence="4" type="ORF">HYH02_003378</name>
</gene>
<dbReference type="Gene3D" id="3.40.50.300">
    <property type="entry name" value="P-loop containing nucleotide triphosphate hydrolases"/>
    <property type="match status" value="1"/>
</dbReference>
<reference evidence="4" key="1">
    <citation type="journal article" date="2020" name="bioRxiv">
        <title>Comparative genomics of Chlamydomonas.</title>
        <authorList>
            <person name="Craig R.J."/>
            <person name="Hasan A.R."/>
            <person name="Ness R.W."/>
            <person name="Keightley P.D."/>
        </authorList>
    </citation>
    <scope>NUCLEOTIDE SEQUENCE</scope>
    <source>
        <strain evidence="4">CCAP 11/173</strain>
    </source>
</reference>
<dbReference type="InterPro" id="IPR027417">
    <property type="entry name" value="P-loop_NTPase"/>
</dbReference>
<dbReference type="GO" id="GO:0005524">
    <property type="term" value="F:ATP binding"/>
    <property type="evidence" value="ECO:0007669"/>
    <property type="project" value="UniProtKB-KW"/>
</dbReference>
<dbReference type="PANTHER" id="PTHR43158:SF2">
    <property type="entry name" value="SKFA PEPTIDE EXPORT ATP-BINDING PROTEIN SKFE"/>
    <property type="match status" value="1"/>
</dbReference>
<sequence>MTVAADNAPSTSGNEAIVLNSTTFAYPGCEPFIKGCNLNLPRGSRCLLIGANGAGKTTLLQIVAGKYMVAQDSVRVLTRSPFHDLQLTCTGQLSYLGTSWRKDVAFAGYGVPLQGDISAGKMIFGIEGVDPARRSRLIEMLDIDLYQRITTMSDGQKRRVQICMGLLKPYDVLLLDEITVDLDVVGRLRLLEFFKQESEERGATILYATHIFDGLEGWISHIAYMEDGAMIKGGDIASVREVSELAAQAPAAPGKPPRKLLHVVEDWLRAERDARHAREAAQGTGDAAAALETAVKPQRTPFMPSKHLAFFR</sequence>
<evidence type="ECO:0000256" key="2">
    <source>
        <dbReference type="ARBA" id="ARBA00022840"/>
    </source>
</evidence>
<evidence type="ECO:0000313" key="4">
    <source>
        <dbReference type="EMBL" id="KAG2452355.1"/>
    </source>
</evidence>
<feature type="domain" description="ABC transporter" evidence="3">
    <location>
        <begin position="17"/>
        <end position="252"/>
    </location>
</feature>
<dbReference type="Proteomes" id="UP000613740">
    <property type="component" value="Unassembled WGS sequence"/>
</dbReference>
<dbReference type="InterPro" id="IPR003439">
    <property type="entry name" value="ABC_transporter-like_ATP-bd"/>
</dbReference>
<dbReference type="Pfam" id="PF00005">
    <property type="entry name" value="ABC_tran"/>
    <property type="match status" value="1"/>
</dbReference>
<protein>
    <recommendedName>
        <fullName evidence="3">ABC transporter domain-containing protein</fullName>
    </recommendedName>
</protein>
<dbReference type="OrthoDB" id="6512918at2759"/>
<dbReference type="InterPro" id="IPR003593">
    <property type="entry name" value="AAA+_ATPase"/>
</dbReference>
<dbReference type="GO" id="GO:0016887">
    <property type="term" value="F:ATP hydrolysis activity"/>
    <property type="evidence" value="ECO:0007669"/>
    <property type="project" value="InterPro"/>
</dbReference>
<keyword evidence="1" id="KW-0547">Nucleotide-binding</keyword>
<keyword evidence="5" id="KW-1185">Reference proteome</keyword>
<dbReference type="PANTHER" id="PTHR43158">
    <property type="entry name" value="SKFA PEPTIDE EXPORT ATP-BINDING PROTEIN SKFE"/>
    <property type="match status" value="1"/>
</dbReference>
<name>A0A835WTN5_9CHLO</name>
<keyword evidence="2" id="KW-0067">ATP-binding</keyword>
<dbReference type="SMART" id="SM00382">
    <property type="entry name" value="AAA"/>
    <property type="match status" value="1"/>
</dbReference>
<organism evidence="4 5">
    <name type="scientific">Chlamydomonas schloesseri</name>
    <dbReference type="NCBI Taxonomy" id="2026947"/>
    <lineage>
        <taxon>Eukaryota</taxon>
        <taxon>Viridiplantae</taxon>
        <taxon>Chlorophyta</taxon>
        <taxon>core chlorophytes</taxon>
        <taxon>Chlorophyceae</taxon>
        <taxon>CS clade</taxon>
        <taxon>Chlamydomonadales</taxon>
        <taxon>Chlamydomonadaceae</taxon>
        <taxon>Chlamydomonas</taxon>
    </lineage>
</organism>
<proteinExistence type="predicted"/>
<dbReference type="PROSITE" id="PS50893">
    <property type="entry name" value="ABC_TRANSPORTER_2"/>
    <property type="match status" value="1"/>
</dbReference>
<comment type="caution">
    <text evidence="4">The sequence shown here is derived from an EMBL/GenBank/DDBJ whole genome shotgun (WGS) entry which is preliminary data.</text>
</comment>
<evidence type="ECO:0000259" key="3">
    <source>
        <dbReference type="PROSITE" id="PS50893"/>
    </source>
</evidence>
<accession>A0A835WTN5</accession>
<evidence type="ECO:0000256" key="1">
    <source>
        <dbReference type="ARBA" id="ARBA00022741"/>
    </source>
</evidence>
<dbReference type="EMBL" id="JAEHOD010000006">
    <property type="protein sequence ID" value="KAG2452355.1"/>
    <property type="molecule type" value="Genomic_DNA"/>
</dbReference>